<dbReference type="Gene3D" id="3.30.830.10">
    <property type="entry name" value="Metalloenzyme, LuxS/M16 peptidase-like"/>
    <property type="match status" value="2"/>
</dbReference>
<sequence length="424" mass="46621">MFTLSTAPKLQLTTLPNGIRVVTQQIQGMQSAAVGIRIDSSTRNEEPETGGASHFIEHLLFKGTPSRDADRITDEFNSIGARANAYTSQEEVFYYAVSLASIIPATFDILADMFVNSWLPGDEVEKERGVVLQEILMNQDNPGRFIYNQFHQGFWQGHPLGTPILGTAETIGNISRERLMEHKLGNYLSNATLVSVAGNVEHEQVVEQAARLLAELPTGTPKGRKPSEGYRVAVGQNVHYQRAMEQTHFYMGYPLPPAGNEHRHKLAVLNQILGSGMNSRLFREVRERRGLAYTVYSMMSSYTDSAGLMIYAGTGPERAQEAVDVCHGEVLRFCDEKVSEEMLAAAKEQIRCARLMALDDCETQVRRISNTTSLLGAPEPIELSLEAISAVTAEEVQEVAGLLFQGVVPRVESVGPGEGPGLPR</sequence>
<dbReference type="AlphaFoldDB" id="A0A4S1CDX5"/>
<dbReference type="Pfam" id="PF05193">
    <property type="entry name" value="Peptidase_M16_C"/>
    <property type="match status" value="1"/>
</dbReference>
<gene>
    <name evidence="4" type="ORF">E4633_15375</name>
</gene>
<evidence type="ECO:0000313" key="4">
    <source>
        <dbReference type="EMBL" id="TGU71684.1"/>
    </source>
</evidence>
<accession>A0A4S1CDX5</accession>
<evidence type="ECO:0000256" key="1">
    <source>
        <dbReference type="ARBA" id="ARBA00007261"/>
    </source>
</evidence>
<dbReference type="GO" id="GO:0046872">
    <property type="term" value="F:metal ion binding"/>
    <property type="evidence" value="ECO:0007669"/>
    <property type="project" value="InterPro"/>
</dbReference>
<evidence type="ECO:0000313" key="5">
    <source>
        <dbReference type="Proteomes" id="UP000306416"/>
    </source>
</evidence>
<name>A0A4S1CDX5_9BACT</name>
<dbReference type="PANTHER" id="PTHR11851">
    <property type="entry name" value="METALLOPROTEASE"/>
    <property type="match status" value="1"/>
</dbReference>
<reference evidence="4 5" key="1">
    <citation type="submission" date="2019-04" db="EMBL/GenBank/DDBJ databases">
        <title>Geobacter oryzae sp. nov., ferric-reducing bacteria isolated from paddy soil.</title>
        <authorList>
            <person name="Xu Z."/>
            <person name="Masuda Y."/>
            <person name="Itoh H."/>
            <person name="Senoo K."/>
        </authorList>
    </citation>
    <scope>NUCLEOTIDE SEQUENCE [LARGE SCALE GENOMIC DNA]</scope>
    <source>
        <strain evidence="4 5">Red111</strain>
    </source>
</reference>
<keyword evidence="5" id="KW-1185">Reference proteome</keyword>
<dbReference type="Pfam" id="PF00675">
    <property type="entry name" value="Peptidase_M16"/>
    <property type="match status" value="1"/>
</dbReference>
<evidence type="ECO:0000259" key="2">
    <source>
        <dbReference type="Pfam" id="PF00675"/>
    </source>
</evidence>
<feature type="domain" description="Peptidase M16 N-terminal" evidence="2">
    <location>
        <begin position="20"/>
        <end position="167"/>
    </location>
</feature>
<dbReference type="InterPro" id="IPR011765">
    <property type="entry name" value="Pept_M16_N"/>
</dbReference>
<proteinExistence type="inferred from homology"/>
<dbReference type="EMBL" id="SRSC01000003">
    <property type="protein sequence ID" value="TGU71684.1"/>
    <property type="molecule type" value="Genomic_DNA"/>
</dbReference>
<dbReference type="PANTHER" id="PTHR11851:SF49">
    <property type="entry name" value="MITOCHONDRIAL-PROCESSING PEPTIDASE SUBUNIT ALPHA"/>
    <property type="match status" value="1"/>
</dbReference>
<evidence type="ECO:0000259" key="3">
    <source>
        <dbReference type="Pfam" id="PF05193"/>
    </source>
</evidence>
<dbReference type="InterPro" id="IPR011249">
    <property type="entry name" value="Metalloenz_LuxS/M16"/>
</dbReference>
<comment type="similarity">
    <text evidence="1">Belongs to the peptidase M16 family.</text>
</comment>
<dbReference type="RefSeq" id="WP_135871487.1">
    <property type="nucleotide sequence ID" value="NZ_SRSC01000003.1"/>
</dbReference>
<dbReference type="InterPro" id="IPR007863">
    <property type="entry name" value="Peptidase_M16_C"/>
</dbReference>
<protein>
    <submittedName>
        <fullName evidence="4">Insulinase family protein</fullName>
    </submittedName>
</protein>
<comment type="caution">
    <text evidence="4">The sequence shown here is derived from an EMBL/GenBank/DDBJ whole genome shotgun (WGS) entry which is preliminary data.</text>
</comment>
<feature type="domain" description="Peptidase M16 C-terminal" evidence="3">
    <location>
        <begin position="173"/>
        <end position="349"/>
    </location>
</feature>
<dbReference type="SUPFAM" id="SSF63411">
    <property type="entry name" value="LuxS/MPP-like metallohydrolase"/>
    <property type="match status" value="2"/>
</dbReference>
<dbReference type="InterPro" id="IPR050361">
    <property type="entry name" value="MPP/UQCRC_Complex"/>
</dbReference>
<dbReference type="Proteomes" id="UP000306416">
    <property type="component" value="Unassembled WGS sequence"/>
</dbReference>
<organism evidence="4 5">
    <name type="scientific">Geomonas terrae</name>
    <dbReference type="NCBI Taxonomy" id="2562681"/>
    <lineage>
        <taxon>Bacteria</taxon>
        <taxon>Pseudomonadati</taxon>
        <taxon>Thermodesulfobacteriota</taxon>
        <taxon>Desulfuromonadia</taxon>
        <taxon>Geobacterales</taxon>
        <taxon>Geobacteraceae</taxon>
        <taxon>Geomonas</taxon>
    </lineage>
</organism>